<dbReference type="GO" id="GO:0015188">
    <property type="term" value="F:L-isoleucine transmembrane transporter activity"/>
    <property type="evidence" value="ECO:0007669"/>
    <property type="project" value="TreeGrafter"/>
</dbReference>
<comment type="similarity">
    <text evidence="2 9">Belongs to the branched chain amino acid transporter family.</text>
</comment>
<feature type="transmembrane region" description="Helical" evidence="9">
    <location>
        <begin position="152"/>
        <end position="174"/>
    </location>
</feature>
<evidence type="ECO:0000256" key="2">
    <source>
        <dbReference type="ARBA" id="ARBA00008540"/>
    </source>
</evidence>
<dbReference type="GO" id="GO:0015818">
    <property type="term" value="P:isoleucine transport"/>
    <property type="evidence" value="ECO:0007669"/>
    <property type="project" value="TreeGrafter"/>
</dbReference>
<evidence type="ECO:0000256" key="6">
    <source>
        <dbReference type="ARBA" id="ARBA00022970"/>
    </source>
</evidence>
<protein>
    <recommendedName>
        <fullName evidence="9">Branched-chain amino acid transport system carrier protein</fullName>
    </recommendedName>
</protein>
<reference evidence="10" key="1">
    <citation type="submission" date="2019-11" db="EMBL/GenBank/DDBJ databases">
        <authorList>
            <person name="Feng L."/>
        </authorList>
    </citation>
    <scope>NUCLEOTIDE SEQUENCE</scope>
    <source>
        <strain evidence="10">CParaputrificumLFYP93</strain>
    </source>
</reference>
<evidence type="ECO:0000256" key="1">
    <source>
        <dbReference type="ARBA" id="ARBA00004651"/>
    </source>
</evidence>
<accession>A0A6N3FEV3</accession>
<evidence type="ECO:0000256" key="5">
    <source>
        <dbReference type="ARBA" id="ARBA00022692"/>
    </source>
</evidence>
<keyword evidence="4" id="KW-1003">Cell membrane</keyword>
<keyword evidence="7 9" id="KW-1133">Transmembrane helix</keyword>
<comment type="subcellular location">
    <subcellularLocation>
        <location evidence="1 9">Cell membrane</location>
        <topology evidence="1 9">Multi-pass membrane protein</topology>
    </subcellularLocation>
</comment>
<dbReference type="PANTHER" id="PTHR30588">
    <property type="entry name" value="BRANCHED-CHAIN AMINO ACID TRANSPORT SYSTEM 2 CARRIER PROTEIN"/>
    <property type="match status" value="1"/>
</dbReference>
<dbReference type="NCBIfam" id="TIGR00796">
    <property type="entry name" value="livcs"/>
    <property type="match status" value="1"/>
</dbReference>
<sequence length="437" mass="46299">MKKERDNIMKKIVDIIVVGFAIFSMFFGAGNLIFPPYIGMTSGSGWLISYLGFIISDVGMILLSIIAIARAGSYQAVLGRAGKKFGLALEVIIMLCLGPILIIPRTGATTFEISIAPLTNSIGPIMFSIIFFALTFILTVKPNKVVDIIGKFLTPILLLTLAALIVKGILSPLGDLSSASDLQSLFSTGLAQGYQTMDALGSGGIAALIIATFLAKGYKDKKEVTSLTIKSSLVAAVGLILIYSGLAYLGATVSNIYDASISQTALLIAITKGLLGSSGGILLSIVVAFACLTTSIGLTSVTARYFEELSNKKFKYQHLVTVICVFSAVISNFGVDKIISIAAPILTILYPVALVLVLMVSFGNMFTKNSTYKGAAYATLLVSTLTVIDNLGVNINLIHALPFDRLGFNWIMPAIIGGIIGTFIFKDKPVDLMADAS</sequence>
<keyword evidence="3 9" id="KW-0813">Transport</keyword>
<keyword evidence="8 9" id="KW-0472">Membrane</keyword>
<gene>
    <name evidence="10" type="primary">brnQ_3</name>
    <name evidence="10" type="ORF">CPLFYP93_02521</name>
</gene>
<feature type="transmembrane region" description="Helical" evidence="9">
    <location>
        <begin position="341"/>
        <end position="362"/>
    </location>
</feature>
<evidence type="ECO:0000256" key="9">
    <source>
        <dbReference type="RuleBase" id="RU362122"/>
    </source>
</evidence>
<dbReference type="GO" id="GO:0005304">
    <property type="term" value="F:L-valine transmembrane transporter activity"/>
    <property type="evidence" value="ECO:0007669"/>
    <property type="project" value="TreeGrafter"/>
</dbReference>
<proteinExistence type="inferred from homology"/>
<evidence type="ECO:0000256" key="7">
    <source>
        <dbReference type="ARBA" id="ARBA00022989"/>
    </source>
</evidence>
<feature type="transmembrane region" description="Helical" evidence="9">
    <location>
        <begin position="85"/>
        <end position="102"/>
    </location>
</feature>
<dbReference type="InterPro" id="IPR004685">
    <property type="entry name" value="Brnchd-chn_aa_trnsp_Livcs"/>
</dbReference>
<keyword evidence="5 9" id="KW-0812">Transmembrane</keyword>
<feature type="transmembrane region" description="Helical" evidence="9">
    <location>
        <begin position="407"/>
        <end position="425"/>
    </location>
</feature>
<dbReference type="GO" id="GO:0005886">
    <property type="term" value="C:plasma membrane"/>
    <property type="evidence" value="ECO:0007669"/>
    <property type="project" value="UniProtKB-SubCell"/>
</dbReference>
<dbReference type="GO" id="GO:0015820">
    <property type="term" value="P:L-leucine transport"/>
    <property type="evidence" value="ECO:0007669"/>
    <property type="project" value="TreeGrafter"/>
</dbReference>
<feature type="transmembrane region" description="Helical" evidence="9">
    <location>
        <begin position="318"/>
        <end position="335"/>
    </location>
</feature>
<feature type="transmembrane region" description="Helical" evidence="9">
    <location>
        <begin position="46"/>
        <end position="73"/>
    </location>
</feature>
<feature type="transmembrane region" description="Helical" evidence="9">
    <location>
        <begin position="122"/>
        <end position="140"/>
    </location>
</feature>
<organism evidence="10">
    <name type="scientific">Clostridium paraputrificum</name>
    <dbReference type="NCBI Taxonomy" id="29363"/>
    <lineage>
        <taxon>Bacteria</taxon>
        <taxon>Bacillati</taxon>
        <taxon>Bacillota</taxon>
        <taxon>Clostridia</taxon>
        <taxon>Eubacteriales</taxon>
        <taxon>Clostridiaceae</taxon>
        <taxon>Clostridium</taxon>
    </lineage>
</organism>
<name>A0A6N3FEV3_9CLOT</name>
<feature type="transmembrane region" description="Helical" evidence="9">
    <location>
        <begin position="227"/>
        <end position="249"/>
    </location>
</feature>
<feature type="transmembrane region" description="Helical" evidence="9">
    <location>
        <begin position="194"/>
        <end position="215"/>
    </location>
</feature>
<comment type="function">
    <text evidence="9">Component of the transport system for branched-chain amino acids.</text>
</comment>
<evidence type="ECO:0000313" key="10">
    <source>
        <dbReference type="EMBL" id="VYU50575.1"/>
    </source>
</evidence>
<dbReference type="Pfam" id="PF05525">
    <property type="entry name" value="Branch_AA_trans"/>
    <property type="match status" value="1"/>
</dbReference>
<evidence type="ECO:0000256" key="4">
    <source>
        <dbReference type="ARBA" id="ARBA00022475"/>
    </source>
</evidence>
<evidence type="ECO:0000256" key="3">
    <source>
        <dbReference type="ARBA" id="ARBA00022448"/>
    </source>
</evidence>
<keyword evidence="6 9" id="KW-0029">Amino-acid transport</keyword>
<dbReference type="PANTHER" id="PTHR30588:SF0">
    <property type="entry name" value="BRANCHED-CHAIN AMINO ACID PERMEASE BRNQ"/>
    <property type="match status" value="1"/>
</dbReference>
<feature type="transmembrane region" description="Helical" evidence="9">
    <location>
        <begin position="12"/>
        <end position="34"/>
    </location>
</feature>
<dbReference type="EMBL" id="CACRTV010000058">
    <property type="protein sequence ID" value="VYU50575.1"/>
    <property type="molecule type" value="Genomic_DNA"/>
</dbReference>
<dbReference type="GO" id="GO:0015190">
    <property type="term" value="F:L-leucine transmembrane transporter activity"/>
    <property type="evidence" value="ECO:0007669"/>
    <property type="project" value="TreeGrafter"/>
</dbReference>
<feature type="transmembrane region" description="Helical" evidence="9">
    <location>
        <begin position="281"/>
        <end position="306"/>
    </location>
</feature>
<evidence type="ECO:0000256" key="8">
    <source>
        <dbReference type="ARBA" id="ARBA00023136"/>
    </source>
</evidence>
<feature type="transmembrane region" description="Helical" evidence="9">
    <location>
        <begin position="374"/>
        <end position="395"/>
    </location>
</feature>
<dbReference type="AlphaFoldDB" id="A0A6N3FEV3"/>